<dbReference type="PROSITE" id="PS50853">
    <property type="entry name" value="FN3"/>
    <property type="match status" value="1"/>
</dbReference>
<evidence type="ECO:0000256" key="10">
    <source>
        <dbReference type="SAM" id="SignalP"/>
    </source>
</evidence>
<keyword evidence="5 9" id="KW-0472">Membrane</keyword>
<dbReference type="InterPro" id="IPR013783">
    <property type="entry name" value="Ig-like_fold"/>
</dbReference>
<feature type="signal peptide" evidence="10">
    <location>
        <begin position="1"/>
        <end position="29"/>
    </location>
</feature>
<dbReference type="RefSeq" id="XP_030646490.1">
    <property type="nucleotide sequence ID" value="XM_030790630.1"/>
</dbReference>
<dbReference type="SUPFAM" id="SSF49265">
    <property type="entry name" value="Fibronectin type III"/>
    <property type="match status" value="2"/>
</dbReference>
<evidence type="ECO:0000256" key="2">
    <source>
        <dbReference type="ARBA" id="ARBA00022692"/>
    </source>
</evidence>
<evidence type="ECO:0000256" key="4">
    <source>
        <dbReference type="ARBA" id="ARBA00022989"/>
    </source>
</evidence>
<dbReference type="CDD" id="cd00063">
    <property type="entry name" value="FN3"/>
    <property type="match status" value="1"/>
</dbReference>
<dbReference type="GO" id="GO:0004896">
    <property type="term" value="F:cytokine receptor activity"/>
    <property type="evidence" value="ECO:0007669"/>
    <property type="project" value="TreeGrafter"/>
</dbReference>
<keyword evidence="6" id="KW-0675">Receptor</keyword>
<evidence type="ECO:0000313" key="12">
    <source>
        <dbReference type="Proteomes" id="UP000504632"/>
    </source>
</evidence>
<evidence type="ECO:0000256" key="8">
    <source>
        <dbReference type="SAM" id="MobiDB-lite"/>
    </source>
</evidence>
<dbReference type="SMART" id="SM00060">
    <property type="entry name" value="FN3"/>
    <property type="match status" value="1"/>
</dbReference>
<feature type="chain" id="PRO_5027092796" evidence="10">
    <location>
        <begin position="30"/>
        <end position="548"/>
    </location>
</feature>
<dbReference type="OrthoDB" id="8962741at2759"/>
<feature type="domain" description="Fibronectin type-III" evidence="11">
    <location>
        <begin position="127"/>
        <end position="225"/>
    </location>
</feature>
<dbReference type="PANTHER" id="PTHR23037">
    <property type="entry name" value="CYTOKINE RECEPTOR"/>
    <property type="match status" value="1"/>
</dbReference>
<reference evidence="13" key="1">
    <citation type="submission" date="2025-08" db="UniProtKB">
        <authorList>
            <consortium name="RefSeq"/>
        </authorList>
    </citation>
    <scope>IDENTIFICATION</scope>
</reference>
<dbReference type="InParanoid" id="A0A6J2WLR3"/>
<dbReference type="GeneID" id="115826745"/>
<dbReference type="GO" id="GO:0016064">
    <property type="term" value="P:immunoglobulin mediated immune response"/>
    <property type="evidence" value="ECO:0007669"/>
    <property type="project" value="TreeGrafter"/>
</dbReference>
<feature type="region of interest" description="Disordered" evidence="8">
    <location>
        <begin position="380"/>
        <end position="407"/>
    </location>
</feature>
<feature type="region of interest" description="Disordered" evidence="8">
    <location>
        <begin position="307"/>
        <end position="327"/>
    </location>
</feature>
<dbReference type="InterPro" id="IPR036116">
    <property type="entry name" value="FN3_sf"/>
</dbReference>
<dbReference type="AlphaFoldDB" id="A0A6J2WLR3"/>
<keyword evidence="2 9" id="KW-0812">Transmembrane</keyword>
<evidence type="ECO:0000256" key="5">
    <source>
        <dbReference type="ARBA" id="ARBA00023136"/>
    </source>
</evidence>
<gene>
    <name evidence="13" type="primary">LOC115826745</name>
</gene>
<keyword evidence="12" id="KW-1185">Reference proteome</keyword>
<dbReference type="PANTHER" id="PTHR23037:SF42">
    <property type="entry name" value="CYTOKINE RECEPTOR COMMON SUBUNIT GAMMA ISOFORM X1-RELATED"/>
    <property type="match status" value="1"/>
</dbReference>
<name>A0A6J2WLR3_CHACN</name>
<evidence type="ECO:0000256" key="6">
    <source>
        <dbReference type="ARBA" id="ARBA00023170"/>
    </source>
</evidence>
<proteinExistence type="predicted"/>
<organism evidence="12 13">
    <name type="scientific">Chanos chanos</name>
    <name type="common">Milkfish</name>
    <name type="synonym">Mugil chanos</name>
    <dbReference type="NCBI Taxonomy" id="29144"/>
    <lineage>
        <taxon>Eukaryota</taxon>
        <taxon>Metazoa</taxon>
        <taxon>Chordata</taxon>
        <taxon>Craniata</taxon>
        <taxon>Vertebrata</taxon>
        <taxon>Euteleostomi</taxon>
        <taxon>Actinopterygii</taxon>
        <taxon>Neopterygii</taxon>
        <taxon>Teleostei</taxon>
        <taxon>Ostariophysi</taxon>
        <taxon>Gonorynchiformes</taxon>
        <taxon>Chanidae</taxon>
        <taxon>Chanos</taxon>
    </lineage>
</organism>
<dbReference type="Proteomes" id="UP000504632">
    <property type="component" value="Chromosome 13"/>
</dbReference>
<feature type="compositionally biased region" description="Polar residues" evidence="8">
    <location>
        <begin position="312"/>
        <end position="327"/>
    </location>
</feature>
<dbReference type="InterPro" id="IPR003961">
    <property type="entry name" value="FN3_dom"/>
</dbReference>
<evidence type="ECO:0000313" key="13">
    <source>
        <dbReference type="RefSeq" id="XP_030646490.1"/>
    </source>
</evidence>
<keyword evidence="7" id="KW-0325">Glycoprotein</keyword>
<protein>
    <submittedName>
        <fullName evidence="13">Uncharacterized protein LOC115826745</fullName>
    </submittedName>
</protein>
<feature type="transmembrane region" description="Helical" evidence="9">
    <location>
        <begin position="232"/>
        <end position="253"/>
    </location>
</feature>
<accession>A0A6J2WLR3</accession>
<evidence type="ECO:0000256" key="9">
    <source>
        <dbReference type="SAM" id="Phobius"/>
    </source>
</evidence>
<evidence type="ECO:0000256" key="7">
    <source>
        <dbReference type="ARBA" id="ARBA00023180"/>
    </source>
</evidence>
<keyword evidence="3 10" id="KW-0732">Signal</keyword>
<evidence type="ECO:0000256" key="3">
    <source>
        <dbReference type="ARBA" id="ARBA00022729"/>
    </source>
</evidence>
<dbReference type="GO" id="GO:0009897">
    <property type="term" value="C:external side of plasma membrane"/>
    <property type="evidence" value="ECO:0007669"/>
    <property type="project" value="TreeGrafter"/>
</dbReference>
<comment type="subcellular location">
    <subcellularLocation>
        <location evidence="1">Membrane</location>
        <topology evidence="1">Single-pass type I membrane protein</topology>
    </subcellularLocation>
</comment>
<sequence>MARHNGSMFWETAWFVVVLLPRFFNPSLAYMAKTVDLQCLIDYETDMNCDVTSDKPISCAEYRVEVINSSFRCNFTTMDINATFKCHCKVKVPFFAYGDTYTVHLLNGKQTERTKSFKSTEIIKPKAPTILSVNKTKHGNFIVTWKHNYDERTYFPQTLVTHLSYRIKGDTQTYTREVDSRSFEIVGEHLQPNTNYVVTIRCISPEFGSRFSDFSDEYEFTTPASPPRVYEFLIVVVLCAILMIVISISFYYYGKVKKQWWDKLPKPSKIDLIPDEHKFSILHPMQIDTSSVQVEIPKLDIEEKHWAPSLADDSTGNSNQTVNTGSASVDYPNVFPVCQEQNNMQDMVEKAVSEILSQFNPSLQLSNVVHNNDSYNVCGNLESSDGYRPDNQGDSGKGSGSSFYNNKTYEESSQNESSFLRPKVIRCDSAYHSSGSEMSIPVLFGKCTPLIPTDFDYGPVSSCSVSASPPVGLEIESLDAGYQSFSEVTRKENSAEMQCLSLPREPINFTALSQFCKDKMALYKNAPCTKLPVLTSGIEPCDNEYQAL</sequence>
<evidence type="ECO:0000256" key="1">
    <source>
        <dbReference type="ARBA" id="ARBA00004479"/>
    </source>
</evidence>
<dbReference type="Gene3D" id="2.60.40.10">
    <property type="entry name" value="Immunoglobulins"/>
    <property type="match status" value="2"/>
</dbReference>
<keyword evidence="4 9" id="KW-1133">Transmembrane helix</keyword>
<evidence type="ECO:0000259" key="11">
    <source>
        <dbReference type="PROSITE" id="PS50853"/>
    </source>
</evidence>